<dbReference type="InParanoid" id="A0A6I9QGK1"/>
<keyword evidence="2" id="KW-1185">Reference proteome</keyword>
<feature type="region of interest" description="Disordered" evidence="1">
    <location>
        <begin position="435"/>
        <end position="456"/>
    </location>
</feature>
<name>A0A6I9QGK1_ELAGV</name>
<feature type="region of interest" description="Disordered" evidence="1">
    <location>
        <begin position="176"/>
        <end position="241"/>
    </location>
</feature>
<feature type="compositionally biased region" description="Polar residues" evidence="1">
    <location>
        <begin position="204"/>
        <end position="225"/>
    </location>
</feature>
<dbReference type="PANTHER" id="PTHR35117">
    <property type="entry name" value="MYOSIN-M HEAVY PROTEIN"/>
    <property type="match status" value="1"/>
</dbReference>
<sequence>MAKQHKAKKPENLGRGRVTPVQIAFIVDRYLADNSYSNTLSTFRAEATDLFSKTRGKEVPKGLLGLGEILDEYISLKEQRVMVDQEKGRVEMVLQGIQDVIRAYHAAGNPDLPPSPPLLPPQFVATPMAQVLPAPYATNGSSPGHAVIRTPVVNNAQQPIVLPHRATELNNSITLIPNSSSANKRKASKSASKVSSAPRKPCTESPTKSFISEGNVLTSDATCTDSSHETQKSSVQSTSKHLMVKSPVQGCSIAKTLFDQSSDSQTNSSPKTPPQALPAQADTLAMPPGNPSFQKTDATTSQQIASSNCSLVASETIIVSPVKGTAYYNVERSYHISAPYKSSPEKMSKREHVKGKLDFGEPDVNVRMSSEKPIVCDSSTSSTAAEAAGSFDFDLPDFDMLDHDFSFSDFLADIDIDFEGIPSCQSASALADSVTGPENHVSSGCSKRNRTVPDSSLTTLSGALSEKEMNIQGPDTVTSLRSITKRIRIVSPVKTR</sequence>
<protein>
    <submittedName>
        <fullName evidence="3">Uncharacterized protein LOC105034669</fullName>
    </submittedName>
</protein>
<gene>
    <name evidence="3" type="primary">LOC105034669</name>
</gene>
<feature type="region of interest" description="Disordered" evidence="1">
    <location>
        <begin position="260"/>
        <end position="296"/>
    </location>
</feature>
<evidence type="ECO:0000313" key="2">
    <source>
        <dbReference type="Proteomes" id="UP000504607"/>
    </source>
</evidence>
<evidence type="ECO:0000256" key="1">
    <source>
        <dbReference type="SAM" id="MobiDB-lite"/>
    </source>
</evidence>
<reference evidence="3" key="1">
    <citation type="submission" date="2025-08" db="UniProtKB">
        <authorList>
            <consortium name="RefSeq"/>
        </authorList>
    </citation>
    <scope>IDENTIFICATION</scope>
</reference>
<dbReference type="RefSeq" id="XP_073101120.1">
    <property type="nucleotide sequence ID" value="XM_073245019.1"/>
</dbReference>
<dbReference type="AlphaFoldDB" id="A0A6I9QGK1"/>
<feature type="compositionally biased region" description="Polar residues" evidence="1">
    <location>
        <begin position="440"/>
        <end position="456"/>
    </location>
</feature>
<organism evidence="2 3">
    <name type="scientific">Elaeis guineensis var. tenera</name>
    <name type="common">Oil palm</name>
    <dbReference type="NCBI Taxonomy" id="51953"/>
    <lineage>
        <taxon>Eukaryota</taxon>
        <taxon>Viridiplantae</taxon>
        <taxon>Streptophyta</taxon>
        <taxon>Embryophyta</taxon>
        <taxon>Tracheophyta</taxon>
        <taxon>Spermatophyta</taxon>
        <taxon>Magnoliopsida</taxon>
        <taxon>Liliopsida</taxon>
        <taxon>Arecaceae</taxon>
        <taxon>Arecoideae</taxon>
        <taxon>Cocoseae</taxon>
        <taxon>Elaeidinae</taxon>
        <taxon>Elaeis</taxon>
    </lineage>
</organism>
<feature type="compositionally biased region" description="Polar residues" evidence="1">
    <location>
        <begin position="260"/>
        <end position="270"/>
    </location>
</feature>
<dbReference type="OrthoDB" id="1939654at2759"/>
<proteinExistence type="predicted"/>
<dbReference type="GeneID" id="105034669"/>
<dbReference type="RefSeq" id="XP_010908209.1">
    <property type="nucleotide sequence ID" value="XM_010909907.3"/>
</dbReference>
<evidence type="ECO:0000313" key="3">
    <source>
        <dbReference type="RefSeq" id="XP_010908209.1"/>
    </source>
</evidence>
<accession>A0A6I9QGK1</accession>
<dbReference type="Proteomes" id="UP000504607">
    <property type="component" value="Unplaced"/>
</dbReference>
<dbReference type="PANTHER" id="PTHR35117:SF1">
    <property type="entry name" value="MYOSIN-M HEAVY PROTEIN"/>
    <property type="match status" value="1"/>
</dbReference>